<gene>
    <name evidence="4" type="ORF">DUE52_10405</name>
</gene>
<name>A0A368JST2_9BACT</name>
<dbReference type="OrthoDB" id="9789181at2"/>
<dbReference type="InterPro" id="IPR050595">
    <property type="entry name" value="Bact_response_regulator"/>
</dbReference>
<sequence>MKKSVLVVEDQSSQRKLMVDALQRAGYATFQAGDIQQATQIMHQHKLDVVVADMHLPSGDGSDVIREVRKLPASTTAVVAVSIDLAILNQNITSLFPADAYLSKPFHPRELLKIVEELVGVSL</sequence>
<feature type="domain" description="Response regulatory" evidence="3">
    <location>
        <begin position="4"/>
        <end position="119"/>
    </location>
</feature>
<evidence type="ECO:0000313" key="5">
    <source>
        <dbReference type="Proteomes" id="UP000253383"/>
    </source>
</evidence>
<dbReference type="RefSeq" id="WP_114405938.1">
    <property type="nucleotide sequence ID" value="NZ_QOWE01000007.1"/>
</dbReference>
<proteinExistence type="predicted"/>
<dbReference type="PANTHER" id="PTHR44591:SF3">
    <property type="entry name" value="RESPONSE REGULATORY DOMAIN-CONTAINING PROTEIN"/>
    <property type="match status" value="1"/>
</dbReference>
<evidence type="ECO:0000259" key="3">
    <source>
        <dbReference type="PROSITE" id="PS50110"/>
    </source>
</evidence>
<dbReference type="EMBL" id="QOWE01000007">
    <property type="protein sequence ID" value="RCR69744.1"/>
    <property type="molecule type" value="Genomic_DNA"/>
</dbReference>
<dbReference type="SMART" id="SM00448">
    <property type="entry name" value="REC"/>
    <property type="match status" value="1"/>
</dbReference>
<dbReference type="InterPro" id="IPR001789">
    <property type="entry name" value="Sig_transdc_resp-reg_receiver"/>
</dbReference>
<dbReference type="GO" id="GO:0000160">
    <property type="term" value="P:phosphorelay signal transduction system"/>
    <property type="evidence" value="ECO:0007669"/>
    <property type="project" value="InterPro"/>
</dbReference>
<dbReference type="InterPro" id="IPR011006">
    <property type="entry name" value="CheY-like_superfamily"/>
</dbReference>
<keyword evidence="5" id="KW-1185">Reference proteome</keyword>
<dbReference type="Gene3D" id="3.40.50.2300">
    <property type="match status" value="1"/>
</dbReference>
<organism evidence="4 5">
    <name type="scientific">Larkinella punicea</name>
    <dbReference type="NCBI Taxonomy" id="2315727"/>
    <lineage>
        <taxon>Bacteria</taxon>
        <taxon>Pseudomonadati</taxon>
        <taxon>Bacteroidota</taxon>
        <taxon>Cytophagia</taxon>
        <taxon>Cytophagales</taxon>
        <taxon>Spirosomataceae</taxon>
        <taxon>Larkinella</taxon>
    </lineage>
</organism>
<dbReference type="SUPFAM" id="SSF52172">
    <property type="entry name" value="CheY-like"/>
    <property type="match status" value="1"/>
</dbReference>
<dbReference type="Pfam" id="PF00072">
    <property type="entry name" value="Response_reg"/>
    <property type="match status" value="1"/>
</dbReference>
<evidence type="ECO:0000256" key="2">
    <source>
        <dbReference type="PROSITE-ProRule" id="PRU00169"/>
    </source>
</evidence>
<comment type="caution">
    <text evidence="4">The sequence shown here is derived from an EMBL/GenBank/DDBJ whole genome shotgun (WGS) entry which is preliminary data.</text>
</comment>
<feature type="modified residue" description="4-aspartylphosphate" evidence="2">
    <location>
        <position position="53"/>
    </location>
</feature>
<dbReference type="Proteomes" id="UP000253383">
    <property type="component" value="Unassembled WGS sequence"/>
</dbReference>
<protein>
    <submittedName>
        <fullName evidence="4">Response regulator</fullName>
    </submittedName>
</protein>
<dbReference type="PROSITE" id="PS50110">
    <property type="entry name" value="RESPONSE_REGULATORY"/>
    <property type="match status" value="1"/>
</dbReference>
<evidence type="ECO:0000313" key="4">
    <source>
        <dbReference type="EMBL" id="RCR69744.1"/>
    </source>
</evidence>
<reference evidence="4 5" key="1">
    <citation type="submission" date="2018-07" db="EMBL/GenBank/DDBJ databases">
        <title>Genome analysis of Larkinella rosea.</title>
        <authorList>
            <person name="Zhou Z."/>
            <person name="Wang G."/>
        </authorList>
    </citation>
    <scope>NUCLEOTIDE SEQUENCE [LARGE SCALE GENOMIC DNA]</scope>
    <source>
        <strain evidence="5">zzj9</strain>
    </source>
</reference>
<dbReference type="PANTHER" id="PTHR44591">
    <property type="entry name" value="STRESS RESPONSE REGULATOR PROTEIN 1"/>
    <property type="match status" value="1"/>
</dbReference>
<evidence type="ECO:0000256" key="1">
    <source>
        <dbReference type="ARBA" id="ARBA00022553"/>
    </source>
</evidence>
<dbReference type="AlphaFoldDB" id="A0A368JST2"/>
<keyword evidence="1 2" id="KW-0597">Phosphoprotein</keyword>
<accession>A0A368JST2</accession>